<feature type="domain" description="CN hydrolase" evidence="4">
    <location>
        <begin position="5"/>
        <end position="253"/>
    </location>
</feature>
<comment type="similarity">
    <text evidence="1">Belongs to the carbon-nitrogen hydrolase superfamily. NIT1/NIT2 family.</text>
</comment>
<sequence length="287" mass="30952">MAERIKVACLQISAGREVAPNLATIGELTRRARDEGAGFILTPEVAVMLEPKREPKFAKAEDEAKPHAIPFFADLARETGAWLLAGSMAVKLADEERLANRSYLFAPDGTIAARYDKIHMFDVNLAQGESYRESSQFRPGEATVVVETPFARVGLTVCYDLRFPALYRALAQAGAEILTVPSAFAVPTGRAHWHTLLRARAIETGCFVVAPAQTGTHAEGRKTYGHSLIIDPWGEVLADGGEEVGIVSAELDLARIAEARQMVPSLGHDRPFAPPRLVKPGAAAAAD</sequence>
<evidence type="ECO:0000256" key="1">
    <source>
        <dbReference type="ARBA" id="ARBA00010613"/>
    </source>
</evidence>
<dbReference type="RefSeq" id="WP_189041551.1">
    <property type="nucleotide sequence ID" value="NZ_BMJQ01000001.1"/>
</dbReference>
<keyword evidence="6" id="KW-1185">Reference proteome</keyword>
<dbReference type="AlphaFoldDB" id="A0A8J2YPE7"/>
<accession>A0A8J2YPE7</accession>
<evidence type="ECO:0000313" key="5">
    <source>
        <dbReference type="EMBL" id="GGF00183.1"/>
    </source>
</evidence>
<name>A0A8J2YPE7_9PROT</name>
<dbReference type="Pfam" id="PF00795">
    <property type="entry name" value="CN_hydrolase"/>
    <property type="match status" value="1"/>
</dbReference>
<dbReference type="SUPFAM" id="SSF56317">
    <property type="entry name" value="Carbon-nitrogen hydrolase"/>
    <property type="match status" value="1"/>
</dbReference>
<dbReference type="InterPro" id="IPR001110">
    <property type="entry name" value="UPF0012_CS"/>
</dbReference>
<dbReference type="PANTHER" id="PTHR23088:SF27">
    <property type="entry name" value="DEAMINATED GLUTATHIONE AMIDASE"/>
    <property type="match status" value="1"/>
</dbReference>
<dbReference type="PANTHER" id="PTHR23088">
    <property type="entry name" value="NITRILASE-RELATED"/>
    <property type="match status" value="1"/>
</dbReference>
<dbReference type="Proteomes" id="UP000646365">
    <property type="component" value="Unassembled WGS sequence"/>
</dbReference>
<dbReference type="PROSITE" id="PS01227">
    <property type="entry name" value="UPF0012"/>
    <property type="match status" value="1"/>
</dbReference>
<gene>
    <name evidence="5" type="ORF">GCM10011611_02220</name>
</gene>
<dbReference type="InterPro" id="IPR045254">
    <property type="entry name" value="Nit1/2_C-N_Hydrolase"/>
</dbReference>
<proteinExistence type="inferred from homology"/>
<dbReference type="GO" id="GO:0016811">
    <property type="term" value="F:hydrolase activity, acting on carbon-nitrogen (but not peptide) bonds, in linear amides"/>
    <property type="evidence" value="ECO:0007669"/>
    <property type="project" value="InterPro"/>
</dbReference>
<evidence type="ECO:0000256" key="3">
    <source>
        <dbReference type="SAM" id="MobiDB-lite"/>
    </source>
</evidence>
<evidence type="ECO:0000259" key="4">
    <source>
        <dbReference type="PROSITE" id="PS50263"/>
    </source>
</evidence>
<dbReference type="InterPro" id="IPR003010">
    <property type="entry name" value="C-N_Hydrolase"/>
</dbReference>
<evidence type="ECO:0000256" key="2">
    <source>
        <dbReference type="ARBA" id="ARBA00022801"/>
    </source>
</evidence>
<dbReference type="PROSITE" id="PS50263">
    <property type="entry name" value="CN_HYDROLASE"/>
    <property type="match status" value="1"/>
</dbReference>
<dbReference type="Gene3D" id="3.60.110.10">
    <property type="entry name" value="Carbon-nitrogen hydrolase"/>
    <property type="match status" value="1"/>
</dbReference>
<comment type="caution">
    <text evidence="5">The sequence shown here is derived from an EMBL/GenBank/DDBJ whole genome shotgun (WGS) entry which is preliminary data.</text>
</comment>
<keyword evidence="2" id="KW-0378">Hydrolase</keyword>
<protein>
    <submittedName>
        <fullName evidence="5">Amidohydrolase</fullName>
    </submittedName>
</protein>
<evidence type="ECO:0000313" key="6">
    <source>
        <dbReference type="Proteomes" id="UP000646365"/>
    </source>
</evidence>
<feature type="region of interest" description="Disordered" evidence="3">
    <location>
        <begin position="267"/>
        <end position="287"/>
    </location>
</feature>
<reference evidence="5" key="1">
    <citation type="journal article" date="2014" name="Int. J. Syst. Evol. Microbiol.">
        <title>Complete genome sequence of Corynebacterium casei LMG S-19264T (=DSM 44701T), isolated from a smear-ripened cheese.</title>
        <authorList>
            <consortium name="US DOE Joint Genome Institute (JGI-PGF)"/>
            <person name="Walter F."/>
            <person name="Albersmeier A."/>
            <person name="Kalinowski J."/>
            <person name="Ruckert C."/>
        </authorList>
    </citation>
    <scope>NUCLEOTIDE SEQUENCE</scope>
    <source>
        <strain evidence="5">CGMCC 1.15725</strain>
    </source>
</reference>
<dbReference type="EMBL" id="BMJQ01000001">
    <property type="protein sequence ID" value="GGF00183.1"/>
    <property type="molecule type" value="Genomic_DNA"/>
</dbReference>
<dbReference type="CDD" id="cd07572">
    <property type="entry name" value="nit"/>
    <property type="match status" value="1"/>
</dbReference>
<organism evidence="5 6">
    <name type="scientific">Aliidongia dinghuensis</name>
    <dbReference type="NCBI Taxonomy" id="1867774"/>
    <lineage>
        <taxon>Bacteria</taxon>
        <taxon>Pseudomonadati</taxon>
        <taxon>Pseudomonadota</taxon>
        <taxon>Alphaproteobacteria</taxon>
        <taxon>Rhodospirillales</taxon>
        <taxon>Dongiaceae</taxon>
        <taxon>Aliidongia</taxon>
    </lineage>
</organism>
<dbReference type="InterPro" id="IPR036526">
    <property type="entry name" value="C-N_Hydrolase_sf"/>
</dbReference>
<reference evidence="5" key="2">
    <citation type="submission" date="2020-09" db="EMBL/GenBank/DDBJ databases">
        <authorList>
            <person name="Sun Q."/>
            <person name="Zhou Y."/>
        </authorList>
    </citation>
    <scope>NUCLEOTIDE SEQUENCE</scope>
    <source>
        <strain evidence="5">CGMCC 1.15725</strain>
    </source>
</reference>